<dbReference type="Proteomes" id="UP000887159">
    <property type="component" value="Unassembled WGS sequence"/>
</dbReference>
<feature type="compositionally biased region" description="Acidic residues" evidence="1">
    <location>
        <begin position="22"/>
        <end position="31"/>
    </location>
</feature>
<protein>
    <submittedName>
        <fullName evidence="2">Uncharacterized protein</fullName>
    </submittedName>
</protein>
<gene>
    <name evidence="2" type="primary">NCL1_41465</name>
    <name evidence="2" type="ORF">TNCV_887271</name>
</gene>
<dbReference type="AlphaFoldDB" id="A0A8X6V1S8"/>
<dbReference type="EMBL" id="BMAU01021087">
    <property type="protein sequence ID" value="GFX90029.1"/>
    <property type="molecule type" value="Genomic_DNA"/>
</dbReference>
<accession>A0A8X6V1S8</accession>
<evidence type="ECO:0000256" key="1">
    <source>
        <dbReference type="SAM" id="MobiDB-lite"/>
    </source>
</evidence>
<feature type="region of interest" description="Disordered" evidence="1">
    <location>
        <begin position="1"/>
        <end position="31"/>
    </location>
</feature>
<sequence>MNDAITEIKMTPHKPRKSTPEQDSEDEDMIEYNPDEFDADEYVQKSVCFQVRGVYDHREEITDFVKSIPGFREWDEEDVEIWMACDAEDYGFQMLYDDKIMTSVQEESIPSSMGPSNAEAFSVLETAMEWYE</sequence>
<comment type="caution">
    <text evidence="2">The sequence shown here is derived from an EMBL/GenBank/DDBJ whole genome shotgun (WGS) entry which is preliminary data.</text>
</comment>
<reference evidence="2" key="1">
    <citation type="submission" date="2020-08" db="EMBL/GenBank/DDBJ databases">
        <title>Multicomponent nature underlies the extraordinary mechanical properties of spider dragline silk.</title>
        <authorList>
            <person name="Kono N."/>
            <person name="Nakamura H."/>
            <person name="Mori M."/>
            <person name="Yoshida Y."/>
            <person name="Ohtoshi R."/>
            <person name="Malay A.D."/>
            <person name="Moran D.A.P."/>
            <person name="Tomita M."/>
            <person name="Numata K."/>
            <person name="Arakawa K."/>
        </authorList>
    </citation>
    <scope>NUCLEOTIDE SEQUENCE</scope>
</reference>
<evidence type="ECO:0000313" key="3">
    <source>
        <dbReference type="Proteomes" id="UP000887159"/>
    </source>
</evidence>
<name>A0A8X6V1S8_TRICX</name>
<keyword evidence="3" id="KW-1185">Reference proteome</keyword>
<organism evidence="2 3">
    <name type="scientific">Trichonephila clavipes</name>
    <name type="common">Golden silk orbweaver</name>
    <name type="synonym">Nephila clavipes</name>
    <dbReference type="NCBI Taxonomy" id="2585209"/>
    <lineage>
        <taxon>Eukaryota</taxon>
        <taxon>Metazoa</taxon>
        <taxon>Ecdysozoa</taxon>
        <taxon>Arthropoda</taxon>
        <taxon>Chelicerata</taxon>
        <taxon>Arachnida</taxon>
        <taxon>Araneae</taxon>
        <taxon>Araneomorphae</taxon>
        <taxon>Entelegynae</taxon>
        <taxon>Araneoidea</taxon>
        <taxon>Nephilidae</taxon>
        <taxon>Trichonephila</taxon>
    </lineage>
</organism>
<evidence type="ECO:0000313" key="2">
    <source>
        <dbReference type="EMBL" id="GFX90029.1"/>
    </source>
</evidence>
<proteinExistence type="predicted"/>